<feature type="non-terminal residue" evidence="1">
    <location>
        <position position="103"/>
    </location>
</feature>
<reference evidence="1 2" key="1">
    <citation type="journal article" date="2021" name="BMC Genomics">
        <title>Datura genome reveals duplications of psychoactive alkaloid biosynthetic genes and high mutation rate following tissue culture.</title>
        <authorList>
            <person name="Rajewski A."/>
            <person name="Carter-House D."/>
            <person name="Stajich J."/>
            <person name="Litt A."/>
        </authorList>
    </citation>
    <scope>NUCLEOTIDE SEQUENCE [LARGE SCALE GENOMIC DNA]</scope>
    <source>
        <strain evidence="1">AR-01</strain>
    </source>
</reference>
<protein>
    <submittedName>
        <fullName evidence="1">Uncharacterized protein</fullName>
    </submittedName>
</protein>
<sequence length="103" mass="11830">MESTLEVVLEKVLATEEGVQDLWSKLLDQTTTTKSHDVIIQKLEERMNKLASQMEAQLTENNTASMQDIVENDKFEWEIEEEVVGELIADAFLKGEELEEVHH</sequence>
<dbReference type="EMBL" id="JACEIK010009245">
    <property type="protein sequence ID" value="MCE3052145.1"/>
    <property type="molecule type" value="Genomic_DNA"/>
</dbReference>
<gene>
    <name evidence="1" type="ORF">HAX54_051667</name>
</gene>
<evidence type="ECO:0000313" key="1">
    <source>
        <dbReference type="EMBL" id="MCE3052145.1"/>
    </source>
</evidence>
<keyword evidence="2" id="KW-1185">Reference proteome</keyword>
<organism evidence="1 2">
    <name type="scientific">Datura stramonium</name>
    <name type="common">Jimsonweed</name>
    <name type="synonym">Common thornapple</name>
    <dbReference type="NCBI Taxonomy" id="4076"/>
    <lineage>
        <taxon>Eukaryota</taxon>
        <taxon>Viridiplantae</taxon>
        <taxon>Streptophyta</taxon>
        <taxon>Embryophyta</taxon>
        <taxon>Tracheophyta</taxon>
        <taxon>Spermatophyta</taxon>
        <taxon>Magnoliopsida</taxon>
        <taxon>eudicotyledons</taxon>
        <taxon>Gunneridae</taxon>
        <taxon>Pentapetalae</taxon>
        <taxon>asterids</taxon>
        <taxon>lamiids</taxon>
        <taxon>Solanales</taxon>
        <taxon>Solanaceae</taxon>
        <taxon>Solanoideae</taxon>
        <taxon>Datureae</taxon>
        <taxon>Datura</taxon>
    </lineage>
</organism>
<proteinExistence type="predicted"/>
<dbReference type="Proteomes" id="UP000823775">
    <property type="component" value="Unassembled WGS sequence"/>
</dbReference>
<name>A0ABS8WRJ6_DATST</name>
<comment type="caution">
    <text evidence="1">The sequence shown here is derived from an EMBL/GenBank/DDBJ whole genome shotgun (WGS) entry which is preliminary data.</text>
</comment>
<accession>A0ABS8WRJ6</accession>
<evidence type="ECO:0000313" key="2">
    <source>
        <dbReference type="Proteomes" id="UP000823775"/>
    </source>
</evidence>